<organism evidence="1">
    <name type="scientific">hydrothermal vent metagenome</name>
    <dbReference type="NCBI Taxonomy" id="652676"/>
    <lineage>
        <taxon>unclassified sequences</taxon>
        <taxon>metagenomes</taxon>
        <taxon>ecological metagenomes</taxon>
    </lineage>
</organism>
<proteinExistence type="predicted"/>
<evidence type="ECO:0000313" key="1">
    <source>
        <dbReference type="EMBL" id="VAX07167.1"/>
    </source>
</evidence>
<reference evidence="1" key="1">
    <citation type="submission" date="2018-06" db="EMBL/GenBank/DDBJ databases">
        <authorList>
            <person name="Zhirakovskaya E."/>
        </authorList>
    </citation>
    <scope>NUCLEOTIDE SEQUENCE</scope>
</reference>
<accession>A0A3B1BR62</accession>
<name>A0A3B1BR62_9ZZZZ</name>
<dbReference type="AlphaFoldDB" id="A0A3B1BR62"/>
<gene>
    <name evidence="1" type="ORF">MNBD_GAMMA26-1442</name>
</gene>
<dbReference type="EMBL" id="UOFX01000021">
    <property type="protein sequence ID" value="VAX07167.1"/>
    <property type="molecule type" value="Genomic_DNA"/>
</dbReference>
<sequence length="173" mass="19520">MHALSRGDIKRLFDLLNEDLSAQSLTGELYLVGGAVMCLVFNARATTLDVDAIFEPVGVLREAAAKIGRESGIGEHWLNDAVKGFLSESGTFSEFLDLGSLKVFCAQPEYLLAMKCLAMRLGREFHDEADIRYLLRYLNIESYHEAVSIITRYYPKNRFPQKTLYALEEILGY</sequence>
<protein>
    <submittedName>
        <fullName evidence="1">Uncharacterized protein</fullName>
    </submittedName>
</protein>